<organism evidence="6 7">
    <name type="scientific">Bacillus kandeliae</name>
    <dbReference type="NCBI Taxonomy" id="3129297"/>
    <lineage>
        <taxon>Bacteria</taxon>
        <taxon>Bacillati</taxon>
        <taxon>Bacillota</taxon>
        <taxon>Bacilli</taxon>
        <taxon>Bacillales</taxon>
        <taxon>Bacillaceae</taxon>
        <taxon>Bacillus</taxon>
    </lineage>
</organism>
<gene>
    <name evidence="6" type="ORF">WDJ61_17915</name>
</gene>
<evidence type="ECO:0000313" key="7">
    <source>
        <dbReference type="Proteomes" id="UP001387364"/>
    </source>
</evidence>
<protein>
    <submittedName>
        <fullName evidence="6">LysR family transcriptional regulator</fullName>
    </submittedName>
</protein>
<dbReference type="PRINTS" id="PR00039">
    <property type="entry name" value="HTHLYSR"/>
</dbReference>
<dbReference type="Pfam" id="PF03466">
    <property type="entry name" value="LysR_substrate"/>
    <property type="match status" value="1"/>
</dbReference>
<dbReference type="InterPro" id="IPR050950">
    <property type="entry name" value="HTH-type_LysR_regulators"/>
</dbReference>
<reference evidence="6 7" key="1">
    <citation type="submission" date="2024-02" db="EMBL/GenBank/DDBJ databases">
        <title>Seven novel Bacillus-like species.</title>
        <authorList>
            <person name="Liu G."/>
        </authorList>
    </citation>
    <scope>NUCLEOTIDE SEQUENCE [LARGE SCALE GENOMIC DNA]</scope>
    <source>
        <strain evidence="6 7">FJAT-52991</strain>
    </source>
</reference>
<evidence type="ECO:0000259" key="5">
    <source>
        <dbReference type="PROSITE" id="PS50931"/>
    </source>
</evidence>
<dbReference type="Pfam" id="PF00126">
    <property type="entry name" value="HTH_1"/>
    <property type="match status" value="1"/>
</dbReference>
<dbReference type="Proteomes" id="UP001387364">
    <property type="component" value="Chromosome"/>
</dbReference>
<dbReference type="InterPro" id="IPR005119">
    <property type="entry name" value="LysR_subst-bd"/>
</dbReference>
<dbReference type="CDD" id="cd05466">
    <property type="entry name" value="PBP2_LTTR_substrate"/>
    <property type="match status" value="1"/>
</dbReference>
<proteinExistence type="inferred from homology"/>
<accession>A0ABZ2N6T8</accession>
<feature type="domain" description="HTH lysR-type" evidence="5">
    <location>
        <begin position="1"/>
        <end position="58"/>
    </location>
</feature>
<keyword evidence="7" id="KW-1185">Reference proteome</keyword>
<evidence type="ECO:0000256" key="1">
    <source>
        <dbReference type="ARBA" id="ARBA00009437"/>
    </source>
</evidence>
<dbReference type="InterPro" id="IPR036390">
    <property type="entry name" value="WH_DNA-bd_sf"/>
</dbReference>
<dbReference type="SUPFAM" id="SSF46785">
    <property type="entry name" value="Winged helix' DNA-binding domain"/>
    <property type="match status" value="1"/>
</dbReference>
<dbReference type="PANTHER" id="PTHR30419">
    <property type="entry name" value="HTH-TYPE TRANSCRIPTIONAL REGULATOR YBHD"/>
    <property type="match status" value="1"/>
</dbReference>
<dbReference type="Gene3D" id="3.40.190.290">
    <property type="match status" value="1"/>
</dbReference>
<dbReference type="EMBL" id="CP147404">
    <property type="protein sequence ID" value="WXB93076.1"/>
    <property type="molecule type" value="Genomic_DNA"/>
</dbReference>
<dbReference type="PANTHER" id="PTHR30419:SF8">
    <property type="entry name" value="NITROGEN ASSIMILATION TRANSCRIPTIONAL ACTIVATOR-RELATED"/>
    <property type="match status" value="1"/>
</dbReference>
<dbReference type="PROSITE" id="PS50931">
    <property type="entry name" value="HTH_LYSR"/>
    <property type="match status" value="1"/>
</dbReference>
<name>A0ABZ2N6T8_9BACI</name>
<comment type="similarity">
    <text evidence="1">Belongs to the LysR transcriptional regulatory family.</text>
</comment>
<dbReference type="Gene3D" id="1.10.10.10">
    <property type="entry name" value="Winged helix-like DNA-binding domain superfamily/Winged helix DNA-binding domain"/>
    <property type="match status" value="1"/>
</dbReference>
<evidence type="ECO:0000256" key="4">
    <source>
        <dbReference type="ARBA" id="ARBA00023163"/>
    </source>
</evidence>
<dbReference type="InterPro" id="IPR000847">
    <property type="entry name" value="LysR_HTH_N"/>
</dbReference>
<evidence type="ECO:0000313" key="6">
    <source>
        <dbReference type="EMBL" id="WXB93076.1"/>
    </source>
</evidence>
<evidence type="ECO:0000256" key="2">
    <source>
        <dbReference type="ARBA" id="ARBA00023015"/>
    </source>
</evidence>
<dbReference type="SUPFAM" id="SSF53850">
    <property type="entry name" value="Periplasmic binding protein-like II"/>
    <property type="match status" value="1"/>
</dbReference>
<keyword evidence="4" id="KW-0804">Transcription</keyword>
<evidence type="ECO:0000256" key="3">
    <source>
        <dbReference type="ARBA" id="ARBA00023125"/>
    </source>
</evidence>
<keyword evidence="3" id="KW-0238">DNA-binding</keyword>
<sequence>MDLRKMRYFITVVQQKNFSKAAEILHVSQPSLSNAIMKLEDEVGFPLLERNTRNIRLTESGEMMYMRALELINNFDHLQQEMREVKEIGNGQLSLGLIESANYWLPKVIHQFKADYPEVHIQFSELLGVEQVQKSLLNYETHAVITNQLVTHDDLLTHPIYHERLVLLFHRDSPLAKLEEITMKDLQEEPFIISTTGFQTRQDILQAFEKEQATPRMMYEIERFETACSLVEEGLGITIIPENYIKNSTFPAIRTSYIQSEALTRTVYLAYSKNRYLPPYIHNFLSHTKTYFGV</sequence>
<dbReference type="InterPro" id="IPR036388">
    <property type="entry name" value="WH-like_DNA-bd_sf"/>
</dbReference>
<dbReference type="RefSeq" id="WP_338752244.1">
    <property type="nucleotide sequence ID" value="NZ_CP147404.1"/>
</dbReference>
<keyword evidence="2" id="KW-0805">Transcription regulation</keyword>